<name>A0A2A4FLV2_9BURK</name>
<dbReference type="Gene3D" id="3.10.350.10">
    <property type="entry name" value="LysM domain"/>
    <property type="match status" value="1"/>
</dbReference>
<dbReference type="CDD" id="cd00118">
    <property type="entry name" value="LysM"/>
    <property type="match status" value="1"/>
</dbReference>
<dbReference type="Pfam" id="PF01476">
    <property type="entry name" value="LysM"/>
    <property type="match status" value="1"/>
</dbReference>
<feature type="compositionally biased region" description="Low complexity" evidence="1">
    <location>
        <begin position="345"/>
        <end position="357"/>
    </location>
</feature>
<evidence type="ECO:0000313" key="4">
    <source>
        <dbReference type="Proteomes" id="UP000217994"/>
    </source>
</evidence>
<gene>
    <name evidence="3" type="ORF">BZL54_02540</name>
</gene>
<dbReference type="EMBL" id="MTZU01000007">
    <property type="protein sequence ID" value="PCE34047.1"/>
    <property type="molecule type" value="Genomic_DNA"/>
</dbReference>
<feature type="compositionally biased region" description="Low complexity" evidence="1">
    <location>
        <begin position="408"/>
        <end position="420"/>
    </location>
</feature>
<dbReference type="AlphaFoldDB" id="A0A2A4FLV2"/>
<dbReference type="RefSeq" id="WP_084908023.1">
    <property type="nucleotide sequence ID" value="NZ_CP020738.1"/>
</dbReference>
<dbReference type="GeneID" id="69004974"/>
<feature type="compositionally biased region" description="Polar residues" evidence="1">
    <location>
        <begin position="427"/>
        <end position="448"/>
    </location>
</feature>
<evidence type="ECO:0000259" key="2">
    <source>
        <dbReference type="PROSITE" id="PS51782"/>
    </source>
</evidence>
<dbReference type="InterPro" id="IPR018392">
    <property type="entry name" value="LysM"/>
</dbReference>
<proteinExistence type="predicted"/>
<organism evidence="3 4">
    <name type="scientific">Burkholderia ubonensis subsp. mesacidophila</name>
    <dbReference type="NCBI Taxonomy" id="265293"/>
    <lineage>
        <taxon>Bacteria</taxon>
        <taxon>Pseudomonadati</taxon>
        <taxon>Pseudomonadota</taxon>
        <taxon>Betaproteobacteria</taxon>
        <taxon>Burkholderiales</taxon>
        <taxon>Burkholderiaceae</taxon>
        <taxon>Burkholderia</taxon>
        <taxon>Burkholderia cepacia complex</taxon>
    </lineage>
</organism>
<dbReference type="PROSITE" id="PS51782">
    <property type="entry name" value="LYSM"/>
    <property type="match status" value="1"/>
</dbReference>
<dbReference type="InterPro" id="IPR036779">
    <property type="entry name" value="LysM_dom_sf"/>
</dbReference>
<protein>
    <recommendedName>
        <fullName evidence="2">LysM domain-containing protein</fullName>
    </recommendedName>
</protein>
<dbReference type="SMART" id="SM00257">
    <property type="entry name" value="LysM"/>
    <property type="match status" value="1"/>
</dbReference>
<sequence>MPKLTSAVYHLDVKTAEFVADNGDHLLRSGGTVAWRFNNPGNMRPPSKRVITTNIGKATMSDGGEFLIFPDYDTGRAELKRLLRDPDSYAPRTIAEAIPKFAPKKDRNNPEKYIKLVEKIAGVSRDSKLADLTDDQLAKVMNSIETIEGYHYLSETRSEKWVKAATVTLSDGARPLSRQPVVVRQNGKETKHVTDEAGRLPAIPHSGGKIEILAADVRDKLETISSIAQQDASKAYLFVRRLFVAEASTAPHAPRQPVDKPARTSFTYRIEPGDTLSKIAQRFKTTVAALKADNHLKSDLIIVGKTLQIYSGGHTGTPNSGKDGHSAAPNPHHQKQPKPADHRVATAAPTAADSAHVNSRRAMDRPPREAAAAPSVQSKVDTSPVGLAGSGDVPAKPNDGAVADAGHAPAVQSASDAAASTPAGDKATSTAKTDSKPTAATPARSQDGQGRPLGLVTLAQPRATWMPIAIREAERWGGVDESEITKTMNYHDYVDHKNWFHTLVGETNAWCSAFVNWTMKEDGRAMLANRADRHRARGFIRDPENFPQIEKPIFGAIAVRRNLHHVMFIYGVNPKNGNMVVLGGNQGGTKDGSFGGTIDFTEFAKNDFHGYYVPVTYLDFAKEEIKRGAELPQVTAHEMNKLHKIKEPKGAGTR</sequence>
<evidence type="ECO:0000256" key="1">
    <source>
        <dbReference type="SAM" id="MobiDB-lite"/>
    </source>
</evidence>
<feature type="domain" description="LysM" evidence="2">
    <location>
        <begin position="266"/>
        <end position="309"/>
    </location>
</feature>
<comment type="caution">
    <text evidence="3">The sequence shown here is derived from an EMBL/GenBank/DDBJ whole genome shotgun (WGS) entry which is preliminary data.</text>
</comment>
<feature type="region of interest" description="Disordered" evidence="1">
    <location>
        <begin position="313"/>
        <end position="452"/>
    </location>
</feature>
<evidence type="ECO:0000313" key="3">
    <source>
        <dbReference type="EMBL" id="PCE34047.1"/>
    </source>
</evidence>
<accession>A0A2A4FLV2</accession>
<reference evidence="3 4" key="1">
    <citation type="submission" date="2017-01" db="EMBL/GenBank/DDBJ databases">
        <title>Whole-Genome Shotgun Sequencing of Two beta-Proteobacterial Species in Search of the Bulgecin Biosynthetic Cluster.</title>
        <authorList>
            <person name="Horsman M.E."/>
            <person name="Marous D.R."/>
            <person name="Li R."/>
            <person name="Oliver R.A."/>
            <person name="Byun B."/>
            <person name="Emrich S.J."/>
            <person name="Boggess B."/>
            <person name="Townsend C.A."/>
            <person name="Mobashery S."/>
        </authorList>
    </citation>
    <scope>NUCLEOTIDE SEQUENCE [LARGE SCALE GENOMIC DNA]</scope>
    <source>
        <strain evidence="3 4">ATCC 31433</strain>
    </source>
</reference>
<dbReference type="Proteomes" id="UP000217994">
    <property type="component" value="Unassembled WGS sequence"/>
</dbReference>
<dbReference type="SUPFAM" id="SSF54106">
    <property type="entry name" value="LysM domain"/>
    <property type="match status" value="1"/>
</dbReference>